<evidence type="ECO:0000259" key="4">
    <source>
        <dbReference type="Pfam" id="PF00685"/>
    </source>
</evidence>
<proteinExistence type="inferred from homology"/>
<keyword evidence="6" id="KW-1185">Reference proteome</keyword>
<dbReference type="PANTHER" id="PTHR11783">
    <property type="entry name" value="SULFOTRANSFERASE SULT"/>
    <property type="match status" value="1"/>
</dbReference>
<keyword evidence="2 3" id="KW-0808">Transferase</keyword>
<dbReference type="Gene3D" id="3.40.50.300">
    <property type="entry name" value="P-loop containing nucleotide triphosphate hydrolases"/>
    <property type="match status" value="1"/>
</dbReference>
<dbReference type="Pfam" id="PF00685">
    <property type="entry name" value="Sulfotransfer_1"/>
    <property type="match status" value="1"/>
</dbReference>
<evidence type="ECO:0000256" key="2">
    <source>
        <dbReference type="ARBA" id="ARBA00022679"/>
    </source>
</evidence>
<dbReference type="Proteomes" id="UP001165190">
    <property type="component" value="Unassembled WGS sequence"/>
</dbReference>
<dbReference type="SUPFAM" id="SSF52540">
    <property type="entry name" value="P-loop containing nucleoside triphosphate hydrolases"/>
    <property type="match status" value="1"/>
</dbReference>
<organism evidence="5 6">
    <name type="scientific">Hibiscus trionum</name>
    <name type="common">Flower of an hour</name>
    <dbReference type="NCBI Taxonomy" id="183268"/>
    <lineage>
        <taxon>Eukaryota</taxon>
        <taxon>Viridiplantae</taxon>
        <taxon>Streptophyta</taxon>
        <taxon>Embryophyta</taxon>
        <taxon>Tracheophyta</taxon>
        <taxon>Spermatophyta</taxon>
        <taxon>Magnoliopsida</taxon>
        <taxon>eudicotyledons</taxon>
        <taxon>Gunneridae</taxon>
        <taxon>Pentapetalae</taxon>
        <taxon>rosids</taxon>
        <taxon>malvids</taxon>
        <taxon>Malvales</taxon>
        <taxon>Malvaceae</taxon>
        <taxon>Malvoideae</taxon>
        <taxon>Hibiscus</taxon>
    </lineage>
</organism>
<dbReference type="EC" id="2.8.2.-" evidence="3"/>
<evidence type="ECO:0000313" key="5">
    <source>
        <dbReference type="EMBL" id="GMJ01684.1"/>
    </source>
</evidence>
<dbReference type="InterPro" id="IPR000863">
    <property type="entry name" value="Sulfotransferase_dom"/>
</dbReference>
<reference evidence="5" key="1">
    <citation type="submission" date="2023-05" db="EMBL/GenBank/DDBJ databases">
        <title>Genome and transcriptome analyses reveal genes involved in the formation of fine ridges on petal epidermal cells in Hibiscus trionum.</title>
        <authorList>
            <person name="Koshimizu S."/>
            <person name="Masuda S."/>
            <person name="Ishii T."/>
            <person name="Shirasu K."/>
            <person name="Hoshino A."/>
            <person name="Arita M."/>
        </authorList>
    </citation>
    <scope>NUCLEOTIDE SEQUENCE</scope>
    <source>
        <strain evidence="5">Hamamatsu line</strain>
    </source>
</reference>
<evidence type="ECO:0000256" key="3">
    <source>
        <dbReference type="RuleBase" id="RU361155"/>
    </source>
</evidence>
<gene>
    <name evidence="5" type="ORF">HRI_003837600</name>
</gene>
<evidence type="ECO:0000256" key="1">
    <source>
        <dbReference type="ARBA" id="ARBA00005771"/>
    </source>
</evidence>
<dbReference type="GO" id="GO:0008146">
    <property type="term" value="F:sulfotransferase activity"/>
    <property type="evidence" value="ECO:0007669"/>
    <property type="project" value="InterPro"/>
</dbReference>
<dbReference type="AlphaFoldDB" id="A0A9W7IUU6"/>
<comment type="similarity">
    <text evidence="1 3">Belongs to the sulfotransferase 1 family.</text>
</comment>
<comment type="caution">
    <text evidence="5">The sequence shown here is derived from an EMBL/GenBank/DDBJ whole genome shotgun (WGS) entry which is preliminary data.</text>
</comment>
<dbReference type="OrthoDB" id="205623at2759"/>
<protein>
    <recommendedName>
        <fullName evidence="3">Sulfotransferase</fullName>
        <ecNumber evidence="3">2.8.2.-</ecNumber>
    </recommendedName>
</protein>
<dbReference type="InterPro" id="IPR027417">
    <property type="entry name" value="P-loop_NTPase"/>
</dbReference>
<accession>A0A9W7IUU6</accession>
<sequence>MFLGVPFTGEEEKQGVVEELAKICSFGNLKELEVSKKGLHAIGIPNKDYFRKGEVGDWRIYLTLAMVERLEKPIHEKLDNTSLTFKFFSKTSKA</sequence>
<evidence type="ECO:0000313" key="6">
    <source>
        <dbReference type="Proteomes" id="UP001165190"/>
    </source>
</evidence>
<name>A0A9W7IUU6_HIBTR</name>
<feature type="domain" description="Sulfotransferase" evidence="4">
    <location>
        <begin position="2"/>
        <end position="81"/>
    </location>
</feature>
<dbReference type="EMBL" id="BSYR01000035">
    <property type="protein sequence ID" value="GMJ01684.1"/>
    <property type="molecule type" value="Genomic_DNA"/>
</dbReference>